<sequence>MTNQTLLILSLQSRMSGVWLACGPVARHVYGNIRIPVEDLIHDEVAIQLWLRYGEFQRSTG</sequence>
<evidence type="ECO:0000313" key="1">
    <source>
        <dbReference type="EMBL" id="KKN22313.1"/>
    </source>
</evidence>
<proteinExistence type="predicted"/>
<gene>
    <name evidence="1" type="ORF">LCGC14_0916480</name>
</gene>
<dbReference type="EMBL" id="LAZR01003072">
    <property type="protein sequence ID" value="KKN22313.1"/>
    <property type="molecule type" value="Genomic_DNA"/>
</dbReference>
<accession>A0A0F9RYV9</accession>
<reference evidence="1" key="1">
    <citation type="journal article" date="2015" name="Nature">
        <title>Complex archaea that bridge the gap between prokaryotes and eukaryotes.</title>
        <authorList>
            <person name="Spang A."/>
            <person name="Saw J.H."/>
            <person name="Jorgensen S.L."/>
            <person name="Zaremba-Niedzwiedzka K."/>
            <person name="Martijn J."/>
            <person name="Lind A.E."/>
            <person name="van Eijk R."/>
            <person name="Schleper C."/>
            <person name="Guy L."/>
            <person name="Ettema T.J."/>
        </authorList>
    </citation>
    <scope>NUCLEOTIDE SEQUENCE</scope>
</reference>
<name>A0A0F9RYV9_9ZZZZ</name>
<organism evidence="1">
    <name type="scientific">marine sediment metagenome</name>
    <dbReference type="NCBI Taxonomy" id="412755"/>
    <lineage>
        <taxon>unclassified sequences</taxon>
        <taxon>metagenomes</taxon>
        <taxon>ecological metagenomes</taxon>
    </lineage>
</organism>
<dbReference type="AlphaFoldDB" id="A0A0F9RYV9"/>
<protein>
    <submittedName>
        <fullName evidence="1">Uncharacterized protein</fullName>
    </submittedName>
</protein>
<comment type="caution">
    <text evidence="1">The sequence shown here is derived from an EMBL/GenBank/DDBJ whole genome shotgun (WGS) entry which is preliminary data.</text>
</comment>